<dbReference type="OrthoDB" id="938897at2"/>
<evidence type="ECO:0000256" key="1">
    <source>
        <dbReference type="SAM" id="SignalP"/>
    </source>
</evidence>
<dbReference type="GO" id="GO:0016787">
    <property type="term" value="F:hydrolase activity"/>
    <property type="evidence" value="ECO:0007669"/>
    <property type="project" value="InterPro"/>
</dbReference>
<dbReference type="Pfam" id="PF06439">
    <property type="entry name" value="3keto-disac_hyd"/>
    <property type="match status" value="1"/>
</dbReference>
<dbReference type="STRING" id="512763.DC20_02320"/>
<dbReference type="AlphaFoldDB" id="A0A0N7HW20"/>
<dbReference type="PATRIC" id="fig|512763.3.peg.521"/>
<feature type="chain" id="PRO_5006012705" description="PA14 domain-containing protein" evidence="1">
    <location>
        <begin position="31"/>
        <end position="614"/>
    </location>
</feature>
<dbReference type="Proteomes" id="UP000061382">
    <property type="component" value="Chromosome"/>
</dbReference>
<dbReference type="PROSITE" id="PS51820">
    <property type="entry name" value="PA14"/>
    <property type="match status" value="1"/>
</dbReference>
<dbReference type="EMBL" id="CP012643">
    <property type="protein sequence ID" value="ALI98024.1"/>
    <property type="molecule type" value="Genomic_DNA"/>
</dbReference>
<feature type="domain" description="PA14" evidence="2">
    <location>
        <begin position="253"/>
        <end position="391"/>
    </location>
</feature>
<name>A0A0N7HW20_9BACT</name>
<evidence type="ECO:0000313" key="4">
    <source>
        <dbReference type="Proteomes" id="UP000061382"/>
    </source>
</evidence>
<feature type="signal peptide" evidence="1">
    <location>
        <begin position="1"/>
        <end position="30"/>
    </location>
</feature>
<reference evidence="3 4" key="1">
    <citation type="submission" date="2015-08" db="EMBL/GenBank/DDBJ databases">
        <title>Complete genome sequence of Rufibacter tibetensis strain 1351t, a radiation-resistant bacterium from tibet plateau.</title>
        <authorList>
            <person name="Dai J."/>
        </authorList>
    </citation>
    <scope>NUCLEOTIDE SEQUENCE [LARGE SCALE GENOMIC DNA]</scope>
    <source>
        <strain evidence="3 4">1351</strain>
    </source>
</reference>
<dbReference type="InterPro" id="IPR010496">
    <property type="entry name" value="AL/BT2_dom"/>
</dbReference>
<dbReference type="InterPro" id="IPR037524">
    <property type="entry name" value="PA14/GLEYA"/>
</dbReference>
<gene>
    <name evidence="3" type="ORF">DC20_02320</name>
</gene>
<proteinExistence type="predicted"/>
<organism evidence="3 4">
    <name type="scientific">Rufibacter tibetensis</name>
    <dbReference type="NCBI Taxonomy" id="512763"/>
    <lineage>
        <taxon>Bacteria</taxon>
        <taxon>Pseudomonadati</taxon>
        <taxon>Bacteroidota</taxon>
        <taxon>Cytophagia</taxon>
        <taxon>Cytophagales</taxon>
        <taxon>Hymenobacteraceae</taxon>
        <taxon>Rufibacter</taxon>
    </lineage>
</organism>
<dbReference type="PROSITE" id="PS51257">
    <property type="entry name" value="PROKAR_LIPOPROTEIN"/>
    <property type="match status" value="1"/>
</dbReference>
<sequence>MPKPRLSRLKWGALAGSFLACLAVTSPVLSQSNQLPLTDLSSFQNPGKSWFVAANVGASLSEANKLTTNAGGGILVNQPTRKIKGQDLLTNFEHGDLDLELDYMMAKGSNSGIYLQGRYELQLADNWGTTERTAASNGGVYERWDESRPEGQKGYQGYAPRQNAGRAPGLWQHLKISFQAPRFDAAGKKIENAKLLLVELNGVTIQEEVELFGPTRGAISNDEKATGPLRFQGDHGAVAFRNIKVSQYSKPRPELKGLTYHIYKGKFQKEPKYDSLPPEAEGPQGPSNILTSTLNNDAKQFLLRYTGTLVVKEPGEYTFNMDTPAGAGLIRVNKQEILPMKTWNGRGTAVLPAGEVPFELLYSKTMDWGRPALALKIAGPGVREFLITEEILSEEINPILVDVKERPVLRSFIDLPGNHRVTHAVSVGSPTQLHYTYDLDKGAIVQLWRGGFLDATPMWHERGDGSSKAIGSIHYFGKPTTMVARLASDQAAWISDTTGTSFRPKGYQLDQNSEPTFLYQIYGANVQDAIRIIENGKGLRRELSVQNSAAGLMARLVEGAKIEEIGKGMYLVDDKAYYVRLDETGGAKPMVRSVGGRQELVIPMQGKVAYSILY</sequence>
<dbReference type="KEGG" id="rti:DC20_02320"/>
<evidence type="ECO:0000259" key="2">
    <source>
        <dbReference type="PROSITE" id="PS51820"/>
    </source>
</evidence>
<evidence type="ECO:0000313" key="3">
    <source>
        <dbReference type="EMBL" id="ALI98024.1"/>
    </source>
</evidence>
<dbReference type="Gene3D" id="2.60.120.560">
    <property type="entry name" value="Exo-inulinase, domain 1"/>
    <property type="match status" value="1"/>
</dbReference>
<protein>
    <recommendedName>
        <fullName evidence="2">PA14 domain-containing protein</fullName>
    </recommendedName>
</protein>
<dbReference type="RefSeq" id="WP_062542350.1">
    <property type="nucleotide sequence ID" value="NZ_CP012643.1"/>
</dbReference>
<accession>A0A0N7HW20</accession>
<keyword evidence="1" id="KW-0732">Signal</keyword>
<keyword evidence="4" id="KW-1185">Reference proteome</keyword>